<gene>
    <name evidence="2" type="ORF">DFR42_10674</name>
</gene>
<reference evidence="2 3" key="1">
    <citation type="submission" date="2018-05" db="EMBL/GenBank/DDBJ databases">
        <title>Genomic Encyclopedia of Type Strains, Phase IV (KMG-IV): sequencing the most valuable type-strain genomes for metagenomic binning, comparative biology and taxonomic classification.</title>
        <authorList>
            <person name="Goeker M."/>
        </authorList>
    </citation>
    <scope>NUCLEOTIDE SEQUENCE [LARGE SCALE GENOMIC DNA]</scope>
    <source>
        <strain evidence="2 3">DSM 19792</strain>
    </source>
</reference>
<name>A0A318J3G7_9BURK</name>
<keyword evidence="1" id="KW-0732">Signal</keyword>
<comment type="caution">
    <text evidence="2">The sequence shown here is derived from an EMBL/GenBank/DDBJ whole genome shotgun (WGS) entry which is preliminary data.</text>
</comment>
<feature type="signal peptide" evidence="1">
    <location>
        <begin position="1"/>
        <end position="25"/>
    </location>
</feature>
<organism evidence="2 3">
    <name type="scientific">Undibacterium pigrum</name>
    <dbReference type="NCBI Taxonomy" id="401470"/>
    <lineage>
        <taxon>Bacteria</taxon>
        <taxon>Pseudomonadati</taxon>
        <taxon>Pseudomonadota</taxon>
        <taxon>Betaproteobacteria</taxon>
        <taxon>Burkholderiales</taxon>
        <taxon>Oxalobacteraceae</taxon>
        <taxon>Undibacterium</taxon>
    </lineage>
</organism>
<keyword evidence="3" id="KW-1185">Reference proteome</keyword>
<dbReference type="Proteomes" id="UP000247792">
    <property type="component" value="Unassembled WGS sequence"/>
</dbReference>
<dbReference type="EMBL" id="QJKB01000006">
    <property type="protein sequence ID" value="PXX41895.1"/>
    <property type="molecule type" value="Genomic_DNA"/>
</dbReference>
<proteinExistence type="predicted"/>
<sequence length="456" mass="50781">MTSFSGILIFSLLFGSLHQTVSAQAIESIPLGMQEVENTTVEEHGKTYFGAEKGSIKSWQVLMWDGEKLSCSPFQGFRKKSLPFNWDRQDAKNFLIEPVVPESALFILKGLGTTSFQKTNSFCKSGTTIKETIREGWKKAVSLDAKKLELRAVYQKSADAKILPGSMQLLMSVPGKPDSIILDRAPGMIFSEQKLMWYGDLNGDGLPDFLIQRTLITGETDYILSISNTNWQYTVLGITIDSDKPDMGFSSGVGEADYQESQLLNSPRPYPVYTLPQTTVTASRQEKARKMAKSGAMTVSNLLLVNRTVSENANADNEEAPKISLEPAKAEIKRDLVFSFDEEKYRLLVEELPVFCEQVHGPAYISQLYYGAYGGCPRSLVISLYHKGKRQVLLVTNPYQEDPMSVTAGDLDGSGILSIALSWQPHYNNGMYSQWKKTNDGTRIMKRVSVFQSQGC</sequence>
<dbReference type="AlphaFoldDB" id="A0A318J3G7"/>
<evidence type="ECO:0008006" key="4">
    <source>
        <dbReference type="Google" id="ProtNLM"/>
    </source>
</evidence>
<feature type="chain" id="PRO_5016466814" description="VCBS repeat protein" evidence="1">
    <location>
        <begin position="26"/>
        <end position="456"/>
    </location>
</feature>
<evidence type="ECO:0000256" key="1">
    <source>
        <dbReference type="SAM" id="SignalP"/>
    </source>
</evidence>
<evidence type="ECO:0000313" key="2">
    <source>
        <dbReference type="EMBL" id="PXX41895.1"/>
    </source>
</evidence>
<accession>A0A318J3G7</accession>
<evidence type="ECO:0000313" key="3">
    <source>
        <dbReference type="Proteomes" id="UP000247792"/>
    </source>
</evidence>
<protein>
    <recommendedName>
        <fullName evidence="4">VCBS repeat protein</fullName>
    </recommendedName>
</protein>